<comment type="caution">
    <text evidence="2">The sequence shown here is derived from an EMBL/GenBank/DDBJ whole genome shotgun (WGS) entry which is preliminary data.</text>
</comment>
<protein>
    <recommendedName>
        <fullName evidence="4">Tetratricopeptide repeat protein 36</fullName>
    </recommendedName>
</protein>
<dbReference type="PANTHER" id="PTHR21405:SF0">
    <property type="entry name" value="TETRATRICOPEPTIDE REPEAT PROTEIN 36"/>
    <property type="match status" value="1"/>
</dbReference>
<evidence type="ECO:0000313" key="2">
    <source>
        <dbReference type="EMBL" id="ROW04043.1"/>
    </source>
</evidence>
<evidence type="ECO:0000256" key="1">
    <source>
        <dbReference type="ARBA" id="ARBA00006995"/>
    </source>
</evidence>
<dbReference type="STRING" id="252740.A0A423WLF3"/>
<dbReference type="Proteomes" id="UP000284375">
    <property type="component" value="Unassembled WGS sequence"/>
</dbReference>
<organism evidence="2 3">
    <name type="scientific">Cytospora chrysosperma</name>
    <name type="common">Cytospora canker fungus</name>
    <name type="synonym">Sphaeria chrysosperma</name>
    <dbReference type="NCBI Taxonomy" id="252740"/>
    <lineage>
        <taxon>Eukaryota</taxon>
        <taxon>Fungi</taxon>
        <taxon>Dikarya</taxon>
        <taxon>Ascomycota</taxon>
        <taxon>Pezizomycotina</taxon>
        <taxon>Sordariomycetes</taxon>
        <taxon>Sordariomycetidae</taxon>
        <taxon>Diaporthales</taxon>
        <taxon>Cytosporaceae</taxon>
        <taxon>Cytospora</taxon>
    </lineage>
</organism>
<evidence type="ECO:0008006" key="4">
    <source>
        <dbReference type="Google" id="ProtNLM"/>
    </source>
</evidence>
<name>A0A423WLF3_CYTCH</name>
<dbReference type="GO" id="GO:0006570">
    <property type="term" value="P:tyrosine metabolic process"/>
    <property type="evidence" value="ECO:0007669"/>
    <property type="project" value="TreeGrafter"/>
</dbReference>
<dbReference type="Gene3D" id="1.25.40.10">
    <property type="entry name" value="Tetratricopeptide repeat domain"/>
    <property type="match status" value="1"/>
</dbReference>
<dbReference type="OrthoDB" id="539634at2759"/>
<sequence>MMAYLSLTTRDLNILEKIQDPEYDPSLVVQLDESLPRDPNVTNVTEYGRIAADERTIILAVQQAELQLAGLRPTAEADPLDLYKECIADLSKLISVNPSYASARNNRAQANRRLFGDGMLVVGVEPSESPLVAESDAEERLSAGSRTLSDLDTCISLLTPTGPQPRLSRQAAKTLSSAHTQRAAIYHQTSKMLAEGGVLDIEPGRKEATWQKIDFEEAASRDFALGGRYGNEIAKGLAVSTNPTAKLCGQMVREAMKKEYGPAFSA</sequence>
<dbReference type="InterPro" id="IPR011990">
    <property type="entry name" value="TPR-like_helical_dom_sf"/>
</dbReference>
<dbReference type="PANTHER" id="PTHR21405">
    <property type="entry name" value="CDNA SEQUENCE BC021608"/>
    <property type="match status" value="1"/>
</dbReference>
<proteinExistence type="inferred from homology"/>
<dbReference type="AlphaFoldDB" id="A0A423WLF3"/>
<accession>A0A423WLF3</accession>
<keyword evidence="3" id="KW-1185">Reference proteome</keyword>
<evidence type="ECO:0000313" key="3">
    <source>
        <dbReference type="Proteomes" id="UP000284375"/>
    </source>
</evidence>
<gene>
    <name evidence="2" type="ORF">VSDG_01105</name>
</gene>
<comment type="similarity">
    <text evidence="1">Belongs to the TTC36 family.</text>
</comment>
<reference evidence="2 3" key="1">
    <citation type="submission" date="2015-09" db="EMBL/GenBank/DDBJ databases">
        <title>Host preference determinants of Valsa canker pathogens revealed by comparative genomics.</title>
        <authorList>
            <person name="Yin Z."/>
            <person name="Huang L."/>
        </authorList>
    </citation>
    <scope>NUCLEOTIDE SEQUENCE [LARGE SCALE GENOMIC DNA]</scope>
    <source>
        <strain evidence="2 3">YSFL</strain>
    </source>
</reference>
<dbReference type="EMBL" id="LJZO01000002">
    <property type="protein sequence ID" value="ROW04043.1"/>
    <property type="molecule type" value="Genomic_DNA"/>
</dbReference>
<dbReference type="InterPro" id="IPR038906">
    <property type="entry name" value="TTC36"/>
</dbReference>